<evidence type="ECO:0000313" key="1">
    <source>
        <dbReference type="EMBL" id="MFC5002379.1"/>
    </source>
</evidence>
<name>A0ABV9W339_9ACTN</name>
<accession>A0ABV9W339</accession>
<dbReference type="Proteomes" id="UP001595912">
    <property type="component" value="Unassembled WGS sequence"/>
</dbReference>
<reference evidence="2" key="1">
    <citation type="journal article" date="2019" name="Int. J. Syst. Evol. Microbiol.">
        <title>The Global Catalogue of Microorganisms (GCM) 10K type strain sequencing project: providing services to taxonomists for standard genome sequencing and annotation.</title>
        <authorList>
            <consortium name="The Broad Institute Genomics Platform"/>
            <consortium name="The Broad Institute Genome Sequencing Center for Infectious Disease"/>
            <person name="Wu L."/>
            <person name="Ma J."/>
        </authorList>
    </citation>
    <scope>NUCLEOTIDE SEQUENCE [LARGE SCALE GENOMIC DNA]</scope>
    <source>
        <strain evidence="2">CGMCC 4.7152</strain>
    </source>
</reference>
<keyword evidence="2" id="KW-1185">Reference proteome</keyword>
<protein>
    <submittedName>
        <fullName evidence="1">Uncharacterized protein</fullName>
    </submittedName>
</protein>
<proteinExistence type="predicted"/>
<evidence type="ECO:0000313" key="2">
    <source>
        <dbReference type="Proteomes" id="UP001595912"/>
    </source>
</evidence>
<gene>
    <name evidence="1" type="ORF">ACFPIJ_31665</name>
</gene>
<dbReference type="EMBL" id="JBHSIU010000041">
    <property type="protein sequence ID" value="MFC5002379.1"/>
    <property type="molecule type" value="Genomic_DNA"/>
</dbReference>
<sequence>MLDDPGLSERARRFLARHAIRRPHLDAAAVRAAAVLPDGAPAPVELADVLVWFEERYGGLSYPLLVGNGMEHGVRRGRRFVVTALGLAFGGIVDGDWTCGVGVLLDGSTTMDLGEWGCRVIDRSVDQRIEKHALLAEVRDWRHHQTFACRTPPDVPPMVDERWLPPPVPEATGPAELWWSDGDAAVQATLWSWRPEGDRWIVRYFARVWEKVDDASRTVYAAMGHETVPAEWCYLCDTSVAAGYRCIR</sequence>
<organism evidence="1 2">
    <name type="scientific">Dactylosporangium cerinum</name>
    <dbReference type="NCBI Taxonomy" id="1434730"/>
    <lineage>
        <taxon>Bacteria</taxon>
        <taxon>Bacillati</taxon>
        <taxon>Actinomycetota</taxon>
        <taxon>Actinomycetes</taxon>
        <taxon>Micromonosporales</taxon>
        <taxon>Micromonosporaceae</taxon>
        <taxon>Dactylosporangium</taxon>
    </lineage>
</organism>
<comment type="caution">
    <text evidence="1">The sequence shown here is derived from an EMBL/GenBank/DDBJ whole genome shotgun (WGS) entry which is preliminary data.</text>
</comment>